<dbReference type="InterPro" id="IPR013099">
    <property type="entry name" value="K_chnl_dom"/>
</dbReference>
<dbReference type="GO" id="GO:0016020">
    <property type="term" value="C:membrane"/>
    <property type="evidence" value="ECO:0007669"/>
    <property type="project" value="UniProtKB-SubCell"/>
</dbReference>
<keyword evidence="1" id="KW-1133">Transmembrane helix</keyword>
<gene>
    <name evidence="4" type="ORF">HME9304_03252</name>
</gene>
<dbReference type="SMART" id="SM00062">
    <property type="entry name" value="PBPb"/>
    <property type="match status" value="1"/>
</dbReference>
<protein>
    <submittedName>
        <fullName evidence="4">Glutamine-binding periplasmic protein</fullName>
    </submittedName>
</protein>
<reference evidence="4 5" key="1">
    <citation type="submission" date="2018-06" db="EMBL/GenBank/DDBJ databases">
        <title>Spongiibacterium sp. HME9304 Genome sequencing and assembly.</title>
        <authorList>
            <person name="Kang H."/>
            <person name="Kim H."/>
            <person name="Joh K."/>
        </authorList>
    </citation>
    <scope>NUCLEOTIDE SEQUENCE [LARGE SCALE GENOMIC DNA]</scope>
    <source>
        <strain evidence="4 5">HME9304</strain>
    </source>
</reference>
<evidence type="ECO:0000313" key="5">
    <source>
        <dbReference type="Proteomes" id="UP000248536"/>
    </source>
</evidence>
<name>A0A2Z4LWX7_9FLAO</name>
<dbReference type="AlphaFoldDB" id="A0A2Z4LWX7"/>
<keyword evidence="1" id="KW-0812">Transmembrane</keyword>
<evidence type="ECO:0000259" key="3">
    <source>
        <dbReference type="SMART" id="SM00062"/>
    </source>
</evidence>
<feature type="transmembrane region" description="Helical" evidence="1">
    <location>
        <begin position="200"/>
        <end position="221"/>
    </location>
</feature>
<dbReference type="Gene3D" id="1.10.287.70">
    <property type="match status" value="1"/>
</dbReference>
<feature type="chain" id="PRO_5016387744" evidence="2">
    <location>
        <begin position="20"/>
        <end position="357"/>
    </location>
</feature>
<proteinExistence type="predicted"/>
<sequence>MRHLFVILFFFNAFSPVFSQVESDTLKVGYTPAAPFIVTSNESMHGINVWLWKQVAKELDLKYKMVPMEFSAMLDSLKAGRIDISINPLTITGERSKHMEFTHSFYASHSTIVVPKSTSFQRLMNFLESFLHINFLRGFLLLIFILLFFGILIWLFERRRNTRDFRSNAKGIWDGFWWSAVTMTTVGYGDKAPKTRMGKIAALGLMLSGLLFVSGLTASIASSLTVDQLSDNTNSFSAFKDQNIGTIKNSSANDFLKVHFFKNIKPYSSVLPGLTDLKNRKINAFIYDEPILQYRIAKDSLLTDLELLPIKFDVQFYAFGIAKDKVHLEQRISQAILEIIETQKWEILLSEYGLNEI</sequence>
<dbReference type="InterPro" id="IPR001638">
    <property type="entry name" value="Solute-binding_3/MltF_N"/>
</dbReference>
<feature type="transmembrane region" description="Helical" evidence="1">
    <location>
        <begin position="135"/>
        <end position="156"/>
    </location>
</feature>
<dbReference type="Pfam" id="PF07885">
    <property type="entry name" value="Ion_trans_2"/>
    <property type="match status" value="1"/>
</dbReference>
<dbReference type="OrthoDB" id="9799090at2"/>
<dbReference type="GO" id="GO:0015276">
    <property type="term" value="F:ligand-gated monoatomic ion channel activity"/>
    <property type="evidence" value="ECO:0007669"/>
    <property type="project" value="InterPro"/>
</dbReference>
<evidence type="ECO:0000256" key="1">
    <source>
        <dbReference type="SAM" id="Phobius"/>
    </source>
</evidence>
<dbReference type="SUPFAM" id="SSF81324">
    <property type="entry name" value="Voltage-gated potassium channels"/>
    <property type="match status" value="1"/>
</dbReference>
<dbReference type="RefSeq" id="WP_112379521.1">
    <property type="nucleotide sequence ID" value="NZ_CP030104.1"/>
</dbReference>
<dbReference type="KEGG" id="spon:HME9304_03252"/>
<accession>A0A2Z4LWX7</accession>
<dbReference type="PANTHER" id="PTHR18966">
    <property type="entry name" value="IONOTROPIC GLUTAMATE RECEPTOR"/>
    <property type="match status" value="1"/>
</dbReference>
<dbReference type="Proteomes" id="UP000248536">
    <property type="component" value="Chromosome"/>
</dbReference>
<feature type="domain" description="Solute-binding protein family 3/N-terminal" evidence="3">
    <location>
        <begin position="25"/>
        <end position="356"/>
    </location>
</feature>
<keyword evidence="5" id="KW-1185">Reference proteome</keyword>
<dbReference type="Gene3D" id="3.40.190.10">
    <property type="entry name" value="Periplasmic binding protein-like II"/>
    <property type="match status" value="2"/>
</dbReference>
<keyword evidence="1" id="KW-0472">Membrane</keyword>
<keyword evidence="2" id="KW-0732">Signal</keyword>
<organism evidence="4 5">
    <name type="scientific">Flagellimonas maritima</name>
    <dbReference type="NCBI Taxonomy" id="1383885"/>
    <lineage>
        <taxon>Bacteria</taxon>
        <taxon>Pseudomonadati</taxon>
        <taxon>Bacteroidota</taxon>
        <taxon>Flavobacteriia</taxon>
        <taxon>Flavobacteriales</taxon>
        <taxon>Flavobacteriaceae</taxon>
        <taxon>Flagellimonas</taxon>
    </lineage>
</organism>
<feature type="signal peptide" evidence="2">
    <location>
        <begin position="1"/>
        <end position="19"/>
    </location>
</feature>
<dbReference type="InterPro" id="IPR015683">
    <property type="entry name" value="Ionotropic_Glu_rcpt"/>
</dbReference>
<dbReference type="Pfam" id="PF00497">
    <property type="entry name" value="SBP_bac_3"/>
    <property type="match status" value="1"/>
</dbReference>
<evidence type="ECO:0000313" key="4">
    <source>
        <dbReference type="EMBL" id="AWX46220.1"/>
    </source>
</evidence>
<dbReference type="SUPFAM" id="SSF53850">
    <property type="entry name" value="Periplasmic binding protein-like II"/>
    <property type="match status" value="1"/>
</dbReference>
<dbReference type="EMBL" id="CP030104">
    <property type="protein sequence ID" value="AWX46220.1"/>
    <property type="molecule type" value="Genomic_DNA"/>
</dbReference>
<evidence type="ECO:0000256" key="2">
    <source>
        <dbReference type="SAM" id="SignalP"/>
    </source>
</evidence>